<evidence type="ECO:0000256" key="3">
    <source>
        <dbReference type="ARBA" id="ARBA00023163"/>
    </source>
</evidence>
<evidence type="ECO:0000313" key="6">
    <source>
        <dbReference type="Proteomes" id="UP000240572"/>
    </source>
</evidence>
<keyword evidence="1" id="KW-0805">Transcription regulation</keyword>
<evidence type="ECO:0000259" key="4">
    <source>
        <dbReference type="PROSITE" id="PS01124"/>
    </source>
</evidence>
<dbReference type="InterPro" id="IPR009057">
    <property type="entry name" value="Homeodomain-like_sf"/>
</dbReference>
<dbReference type="RefSeq" id="WP_106525144.1">
    <property type="nucleotide sequence ID" value="NZ_PYGD01000013.1"/>
</dbReference>
<accession>A0A2P8CVW4</accession>
<keyword evidence="2" id="KW-0238">DNA-binding</keyword>
<dbReference type="SMART" id="SM00342">
    <property type="entry name" value="HTH_ARAC"/>
    <property type="match status" value="1"/>
</dbReference>
<dbReference type="PROSITE" id="PS01124">
    <property type="entry name" value="HTH_ARAC_FAMILY_2"/>
    <property type="match status" value="1"/>
</dbReference>
<feature type="domain" description="HTH araC/xylS-type" evidence="4">
    <location>
        <begin position="221"/>
        <end position="299"/>
    </location>
</feature>
<dbReference type="Gene3D" id="1.10.10.60">
    <property type="entry name" value="Homeodomain-like"/>
    <property type="match status" value="1"/>
</dbReference>
<dbReference type="AlphaFoldDB" id="A0A2P8CVW4"/>
<reference evidence="5 6" key="1">
    <citation type="submission" date="2018-03" db="EMBL/GenBank/DDBJ databases">
        <title>Genomic Encyclopedia of Type Strains, Phase III (KMG-III): the genomes of soil and plant-associated and newly described type strains.</title>
        <authorList>
            <person name="Whitman W."/>
        </authorList>
    </citation>
    <scope>NUCLEOTIDE SEQUENCE [LARGE SCALE GENOMIC DNA]</scope>
    <source>
        <strain evidence="5 6">CGMCC 1.12700</strain>
    </source>
</reference>
<protein>
    <submittedName>
        <fullName evidence="5">AraC family transcriptional regulator</fullName>
    </submittedName>
</protein>
<dbReference type="InterPro" id="IPR018060">
    <property type="entry name" value="HTH_AraC"/>
</dbReference>
<dbReference type="PANTHER" id="PTHR43280:SF32">
    <property type="entry name" value="TRANSCRIPTIONAL REGULATORY PROTEIN"/>
    <property type="match status" value="1"/>
</dbReference>
<dbReference type="GO" id="GO:0003700">
    <property type="term" value="F:DNA-binding transcription factor activity"/>
    <property type="evidence" value="ECO:0007669"/>
    <property type="project" value="InterPro"/>
</dbReference>
<evidence type="ECO:0000256" key="2">
    <source>
        <dbReference type="ARBA" id="ARBA00023125"/>
    </source>
</evidence>
<name>A0A2P8CVW4_9BACT</name>
<keyword evidence="6" id="KW-1185">Reference proteome</keyword>
<organism evidence="5 6">
    <name type="scientific">Taibaiella chishuiensis</name>
    <dbReference type="NCBI Taxonomy" id="1434707"/>
    <lineage>
        <taxon>Bacteria</taxon>
        <taxon>Pseudomonadati</taxon>
        <taxon>Bacteroidota</taxon>
        <taxon>Chitinophagia</taxon>
        <taxon>Chitinophagales</taxon>
        <taxon>Chitinophagaceae</taxon>
        <taxon>Taibaiella</taxon>
    </lineage>
</organism>
<dbReference type="EMBL" id="PYGD01000013">
    <property type="protein sequence ID" value="PSK89123.1"/>
    <property type="molecule type" value="Genomic_DNA"/>
</dbReference>
<dbReference type="PANTHER" id="PTHR43280">
    <property type="entry name" value="ARAC-FAMILY TRANSCRIPTIONAL REGULATOR"/>
    <property type="match status" value="1"/>
</dbReference>
<keyword evidence="3" id="KW-0804">Transcription</keyword>
<dbReference type="GO" id="GO:0043565">
    <property type="term" value="F:sequence-specific DNA binding"/>
    <property type="evidence" value="ECO:0007669"/>
    <property type="project" value="InterPro"/>
</dbReference>
<gene>
    <name evidence="5" type="ORF">B0I18_113135</name>
</gene>
<proteinExistence type="predicted"/>
<sequence>MDKVQSIEEFYRSKMNWIPENLQKEIGHFNVFQMEEYVGSSAKPIPYNRKDFFKISLIIGKNRVHYADKVVTIEKQALLFANPMVPYSWEALEEKQSGCFCIFTETFFNHFGVMRDYPVFQPGCNPVFMLDDGQLETVRSVFLQMAQEIASDYIYKYDVLRNLVFSLVHHALKMQPATATQHRGLNAATRVSSLFMELLERQFPVESPMQQVRLHTPLAYAGQLAVHVNHLNRSLKTVTGKTTSQLIAERIGQEARILLKHTDWNISEIAWCLGFKDLPAFINFFRKSMQQSPGAFREQEV</sequence>
<evidence type="ECO:0000313" key="5">
    <source>
        <dbReference type="EMBL" id="PSK89123.1"/>
    </source>
</evidence>
<comment type="caution">
    <text evidence="5">The sequence shown here is derived from an EMBL/GenBank/DDBJ whole genome shotgun (WGS) entry which is preliminary data.</text>
</comment>
<dbReference type="InterPro" id="IPR037923">
    <property type="entry name" value="HTH-like"/>
</dbReference>
<dbReference type="OrthoDB" id="629929at2"/>
<dbReference type="SUPFAM" id="SSF46689">
    <property type="entry name" value="Homeodomain-like"/>
    <property type="match status" value="1"/>
</dbReference>
<evidence type="ECO:0000256" key="1">
    <source>
        <dbReference type="ARBA" id="ARBA00023015"/>
    </source>
</evidence>
<dbReference type="SUPFAM" id="SSF51215">
    <property type="entry name" value="Regulatory protein AraC"/>
    <property type="match status" value="1"/>
</dbReference>
<dbReference type="Proteomes" id="UP000240572">
    <property type="component" value="Unassembled WGS sequence"/>
</dbReference>
<dbReference type="Pfam" id="PF12833">
    <property type="entry name" value="HTH_18"/>
    <property type="match status" value="1"/>
</dbReference>